<gene>
    <name evidence="1" type="ORF">D0T11_01925</name>
</gene>
<dbReference type="AlphaFoldDB" id="A0A418R8P9"/>
<evidence type="ECO:0008006" key="3">
    <source>
        <dbReference type="Google" id="ProtNLM"/>
    </source>
</evidence>
<keyword evidence="2" id="KW-1185">Reference proteome</keyword>
<protein>
    <recommendedName>
        <fullName evidence="3">STAS/SEC14 domain-containing protein</fullName>
    </recommendedName>
</protein>
<proteinExistence type="predicted"/>
<dbReference type="Proteomes" id="UP000284250">
    <property type="component" value="Unassembled WGS sequence"/>
</dbReference>
<organism evidence="1 2">
    <name type="scientific">Hymenobacter rubripertinctus</name>
    <dbReference type="NCBI Taxonomy" id="2029981"/>
    <lineage>
        <taxon>Bacteria</taxon>
        <taxon>Pseudomonadati</taxon>
        <taxon>Bacteroidota</taxon>
        <taxon>Cytophagia</taxon>
        <taxon>Cytophagales</taxon>
        <taxon>Hymenobacteraceae</taxon>
        <taxon>Hymenobacter</taxon>
    </lineage>
</organism>
<dbReference type="RefSeq" id="WP_119654091.1">
    <property type="nucleotide sequence ID" value="NZ_JBHUOI010000070.1"/>
</dbReference>
<comment type="caution">
    <text evidence="1">The sequence shown here is derived from an EMBL/GenBank/DDBJ whole genome shotgun (WGS) entry which is preliminary data.</text>
</comment>
<dbReference type="OrthoDB" id="881955at2"/>
<evidence type="ECO:0000313" key="2">
    <source>
        <dbReference type="Proteomes" id="UP000284250"/>
    </source>
</evidence>
<reference evidence="1 2" key="1">
    <citation type="submission" date="2019-01" db="EMBL/GenBank/DDBJ databases">
        <title>Hymenobacter humicola sp. nov., isolated from soils in Antarctica.</title>
        <authorList>
            <person name="Sedlacek I."/>
            <person name="Holochova P."/>
            <person name="Kralova S."/>
            <person name="Pantucek R."/>
            <person name="Stankova E."/>
            <person name="Vrbovska V."/>
            <person name="Kristofova L."/>
            <person name="Svec P."/>
            <person name="Busse H.-J."/>
        </authorList>
    </citation>
    <scope>NUCLEOTIDE SEQUENCE [LARGE SCALE GENOMIC DNA]</scope>
    <source>
        <strain evidence="1 2">CCM 8852</strain>
    </source>
</reference>
<name>A0A418R8P9_9BACT</name>
<evidence type="ECO:0000313" key="1">
    <source>
        <dbReference type="EMBL" id="RIY13863.1"/>
    </source>
</evidence>
<dbReference type="EMBL" id="QYCN01000002">
    <property type="protein sequence ID" value="RIY13863.1"/>
    <property type="molecule type" value="Genomic_DNA"/>
</dbReference>
<sequence>MTPELPYISITFRADLTLLIVRWLRDVSQAELQQGYGQVLAIALEHQARHWLIDSRRRNQSDEAMVSWLAQEYLPGISARLQGQSVRLACLVAATWQPAAAGATPLAVLAKAPAQGSSHYHIQLFGDEGAAMQWLRDRE</sequence>
<accession>A0A418R8P9</accession>